<evidence type="ECO:0000259" key="1">
    <source>
        <dbReference type="Pfam" id="PF01968"/>
    </source>
</evidence>
<evidence type="ECO:0000313" key="3">
    <source>
        <dbReference type="EMBL" id="EPD12807.1"/>
    </source>
</evidence>
<reference evidence="3 4" key="1">
    <citation type="journal article" date="2013" name="Genome Announc.">
        <title>Genome Sequence of the Pyrene- and Fluoranthene-Degrading Bacterium Cycloclasticus sp. Strain PY97M.</title>
        <authorList>
            <person name="Cui Z."/>
            <person name="Xu G."/>
            <person name="Li Q."/>
            <person name="Gao W."/>
            <person name="Zheng L."/>
        </authorList>
    </citation>
    <scope>NUCLEOTIDE SEQUENCE [LARGE SCALE GENOMIC DNA]</scope>
    <source>
        <strain evidence="3 4">PY97M</strain>
    </source>
</reference>
<feature type="domain" description="Hydantoinase/oxoprolinase N-terminal" evidence="2">
    <location>
        <begin position="3"/>
        <end position="170"/>
    </location>
</feature>
<dbReference type="Pfam" id="PF05378">
    <property type="entry name" value="Hydant_A_N"/>
    <property type="match status" value="1"/>
</dbReference>
<dbReference type="Pfam" id="PF01968">
    <property type="entry name" value="Hydantoinase_A"/>
    <property type="match status" value="1"/>
</dbReference>
<dbReference type="InterPro" id="IPR008040">
    <property type="entry name" value="Hydant_A_N"/>
</dbReference>
<dbReference type="GO" id="GO:0006749">
    <property type="term" value="P:glutathione metabolic process"/>
    <property type="evidence" value="ECO:0007669"/>
    <property type="project" value="TreeGrafter"/>
</dbReference>
<dbReference type="InterPro" id="IPR043129">
    <property type="entry name" value="ATPase_NBD"/>
</dbReference>
<dbReference type="InterPro" id="IPR002821">
    <property type="entry name" value="Hydantoinase_A"/>
</dbReference>
<organism evidence="3 4">
    <name type="scientific">Cycloclasticus pugetii</name>
    <dbReference type="NCBI Taxonomy" id="34068"/>
    <lineage>
        <taxon>Bacteria</taxon>
        <taxon>Pseudomonadati</taxon>
        <taxon>Pseudomonadota</taxon>
        <taxon>Gammaproteobacteria</taxon>
        <taxon>Thiotrichales</taxon>
        <taxon>Piscirickettsiaceae</taxon>
        <taxon>Cycloclasticus</taxon>
    </lineage>
</organism>
<dbReference type="PANTHER" id="PTHR11365:SF23">
    <property type="entry name" value="HYPOTHETICAL 5-OXOPROLINASE (EUROFUNG)-RELATED"/>
    <property type="match status" value="1"/>
</dbReference>
<dbReference type="Proteomes" id="UP000015462">
    <property type="component" value="Unassembled WGS sequence"/>
</dbReference>
<protein>
    <submittedName>
        <fullName evidence="3">N-methylhydantoinase A</fullName>
    </submittedName>
</protein>
<accession>A0AB33Z0U2</accession>
<dbReference type="RefSeq" id="WP_016390584.1">
    <property type="nucleotide sequence ID" value="NZ_KE646808.1"/>
</dbReference>
<dbReference type="SUPFAM" id="SSF53067">
    <property type="entry name" value="Actin-like ATPase domain"/>
    <property type="match status" value="1"/>
</dbReference>
<evidence type="ECO:0000259" key="2">
    <source>
        <dbReference type="Pfam" id="PF05378"/>
    </source>
</evidence>
<dbReference type="InterPro" id="IPR045079">
    <property type="entry name" value="Oxoprolinase-like"/>
</dbReference>
<sequence length="649" mass="69210">MLLGIDTGGTFTDFVYIDDQGVRIHKVLSTPEAPEKAILQGINALGVDNENLLIVHGSTVATNAVLEKKGVRCCFVTNHGLADMLTIGRQARKELYNLNPKPEEPPVPSNLCLETGGRVSAQGEVIEPLSDEQIATLISKINYLEPEPEAVAINLLFSFLDDAAERRLEAAMPEGLFVSRSSMVLAEYKEYERGMATWLNAYVGPLVIGYLDRLRAAVKASSVSVMQSSGGTIAAEQAGKQAVRMLLSGPAGGLMAALHIGEKAGFDRLLTLDMGGTSTDVALLDGAIALTNEGQIEGYPVAVPMVDMHTIGAGGGSIASVDAGGLLCVGPASAGASPGPACYGKGGQAVTVTDANVYLARINTRYFLGGDMPLDIKATNQAMESLAADLGCEPKEAAQGVIKLANEHMARALRVISIQRGIDPRPYALMTFGGAGSLHVCALAEALGMQTAIVPVNSGVLSAFGMLAAPRSRELSRSLLGRLDDVAVEQIEHGFLTLVRQGQAELMAEGVSLDDIKINYLVDLRYVGQSYTLPIQWSDSATVIKDFHTMHKSRYGHDLELAVELVNLRVSLSGEMPKPRLVEQCSRDKDGKVPVEMDDGMHIYQRKELMSNDVINGEALIVEQVATTYLAAGWQCQVDHIGNLVLSKL</sequence>
<dbReference type="GO" id="GO:0017168">
    <property type="term" value="F:5-oxoprolinase (ATP-hydrolyzing) activity"/>
    <property type="evidence" value="ECO:0007669"/>
    <property type="project" value="TreeGrafter"/>
</dbReference>
<proteinExistence type="predicted"/>
<evidence type="ECO:0000313" key="4">
    <source>
        <dbReference type="Proteomes" id="UP000015462"/>
    </source>
</evidence>
<gene>
    <name evidence="3" type="ORF">L196_08056</name>
</gene>
<feature type="domain" description="Hydantoinase A/oxoprolinase" evidence="1">
    <location>
        <begin position="193"/>
        <end position="469"/>
    </location>
</feature>
<dbReference type="PANTHER" id="PTHR11365">
    <property type="entry name" value="5-OXOPROLINASE RELATED"/>
    <property type="match status" value="1"/>
</dbReference>
<name>A0AB33Z0U2_9GAMM</name>
<dbReference type="AlphaFoldDB" id="A0AB33Z0U2"/>
<dbReference type="GO" id="GO:0005829">
    <property type="term" value="C:cytosol"/>
    <property type="evidence" value="ECO:0007669"/>
    <property type="project" value="TreeGrafter"/>
</dbReference>
<dbReference type="EMBL" id="ASHL01000006">
    <property type="protein sequence ID" value="EPD12807.1"/>
    <property type="molecule type" value="Genomic_DNA"/>
</dbReference>
<keyword evidence="4" id="KW-1185">Reference proteome</keyword>
<comment type="caution">
    <text evidence="3">The sequence shown here is derived from an EMBL/GenBank/DDBJ whole genome shotgun (WGS) entry which is preliminary data.</text>
</comment>